<accession>A0A8S5P7C6</accession>
<sequence>MENNISKDFRVSICTTIEEADIILNALAEKALRIEGLRQYVYDSVNEQVKMVNPPKEEEKVKKEGKK</sequence>
<name>A0A8S5P7C6_9CAUD</name>
<evidence type="ECO:0000313" key="1">
    <source>
        <dbReference type="EMBL" id="DAE02501.1"/>
    </source>
</evidence>
<dbReference type="EMBL" id="BK015346">
    <property type="protein sequence ID" value="DAE02501.1"/>
    <property type="molecule type" value="Genomic_DNA"/>
</dbReference>
<organism evidence="1">
    <name type="scientific">Siphoviridae sp. ctsUY14</name>
    <dbReference type="NCBI Taxonomy" id="2825693"/>
    <lineage>
        <taxon>Viruses</taxon>
        <taxon>Duplodnaviria</taxon>
        <taxon>Heunggongvirae</taxon>
        <taxon>Uroviricota</taxon>
        <taxon>Caudoviricetes</taxon>
    </lineage>
</organism>
<proteinExistence type="predicted"/>
<protein>
    <submittedName>
        <fullName evidence="1">Uncharacterized protein</fullName>
    </submittedName>
</protein>
<reference evidence="1" key="1">
    <citation type="journal article" date="2021" name="Proc. Natl. Acad. Sci. U.S.A.">
        <title>A Catalog of Tens of Thousands of Viruses from Human Metagenomes Reveals Hidden Associations with Chronic Diseases.</title>
        <authorList>
            <person name="Tisza M.J."/>
            <person name="Buck C.B."/>
        </authorList>
    </citation>
    <scope>NUCLEOTIDE SEQUENCE</scope>
    <source>
        <strain evidence="1">CtsUY14</strain>
    </source>
</reference>